<gene>
    <name evidence="2" type="ORF">ECE50_009270</name>
</gene>
<dbReference type="GO" id="GO:0010333">
    <property type="term" value="F:terpene synthase activity"/>
    <property type="evidence" value="ECO:0007669"/>
    <property type="project" value="InterPro"/>
</dbReference>
<evidence type="ECO:0000256" key="1">
    <source>
        <dbReference type="RuleBase" id="RU366034"/>
    </source>
</evidence>
<dbReference type="Pfam" id="PF19086">
    <property type="entry name" value="Terpene_syn_C_2"/>
    <property type="match status" value="1"/>
</dbReference>
<dbReference type="InterPro" id="IPR008949">
    <property type="entry name" value="Isoprenoid_synthase_dom_sf"/>
</dbReference>
<keyword evidence="1" id="KW-0479">Metal-binding</keyword>
<dbReference type="SFLD" id="SFLDG01020">
    <property type="entry name" value="Terpene_Cyclase_Like_2"/>
    <property type="match status" value="1"/>
</dbReference>
<dbReference type="SUPFAM" id="SSF48576">
    <property type="entry name" value="Terpenoid synthases"/>
    <property type="match status" value="1"/>
</dbReference>
<evidence type="ECO:0000313" key="2">
    <source>
        <dbReference type="EMBL" id="NSL87019.1"/>
    </source>
</evidence>
<keyword evidence="3" id="KW-1185">Reference proteome</keyword>
<evidence type="ECO:0000313" key="3">
    <source>
        <dbReference type="Proteomes" id="UP000281028"/>
    </source>
</evidence>
<dbReference type="EMBL" id="RIAR02000001">
    <property type="protein sequence ID" value="NSL87019.1"/>
    <property type="molecule type" value="Genomic_DNA"/>
</dbReference>
<accession>A0A3S1JJ07</accession>
<name>A0A3S1JJ07_9BACT</name>
<dbReference type="AlphaFoldDB" id="A0A3S1JJ07"/>
<organism evidence="2 3">
    <name type="scientific">Chitinophaga solisilvae</name>
    <dbReference type="NCBI Taxonomy" id="1233460"/>
    <lineage>
        <taxon>Bacteria</taxon>
        <taxon>Pseudomonadati</taxon>
        <taxon>Bacteroidota</taxon>
        <taxon>Chitinophagia</taxon>
        <taxon>Chitinophagales</taxon>
        <taxon>Chitinophagaceae</taxon>
        <taxon>Chitinophaga</taxon>
    </lineage>
</organism>
<dbReference type="GO" id="GO:0046872">
    <property type="term" value="F:metal ion binding"/>
    <property type="evidence" value="ECO:0007669"/>
    <property type="project" value="UniProtKB-KW"/>
</dbReference>
<dbReference type="SFLD" id="SFLDS00005">
    <property type="entry name" value="Isoprenoid_Synthase_Type_I"/>
    <property type="match status" value="1"/>
</dbReference>
<comment type="similarity">
    <text evidence="1">Belongs to the terpene synthase family.</text>
</comment>
<dbReference type="EC" id="4.2.3.-" evidence="1"/>
<sequence>MLKKKTQAQIKYPFPFRKNIYADELKTFILQSIDSYEMISDKMKENMKKASFDKFVSYAFPDADREGLMQIASFILWGFVFDDHYQHSPAAEVLHMIQRSVEILSGGNLRNDDNDCLKKAFNFTQNVSKVAGKDWVYRFAYINKDTFDGIMKEYWYTGTSGYPPLRSYEAMREHTSAGYVFCALAEISANAVLPVALPFHPAINRLTQLACLMIGLCNDIFSVEKERNQGDNMNVILVLEHEHSYAAAEAVQVAIDQHNELLEEFLAIKNNLPDFGAQKNTVEKYIRGIEYLLEGHLNWFTDSNNKRYQ</sequence>
<comment type="caution">
    <text evidence="2">The sequence shown here is derived from an EMBL/GenBank/DDBJ whole genome shotgun (WGS) entry which is preliminary data.</text>
</comment>
<dbReference type="PANTHER" id="PTHR35201">
    <property type="entry name" value="TERPENE SYNTHASE"/>
    <property type="match status" value="1"/>
</dbReference>
<comment type="cofactor">
    <cofactor evidence="1">
        <name>Mg(2+)</name>
        <dbReference type="ChEBI" id="CHEBI:18420"/>
    </cofactor>
</comment>
<reference evidence="2" key="1">
    <citation type="submission" date="2020-05" db="EMBL/GenBank/DDBJ databases">
        <title>Chitinophaga laudate sp. nov., isolated from a tropical peat swamp.</title>
        <authorList>
            <person name="Goh C.B.S."/>
            <person name="Lee M.S."/>
            <person name="Parimannan S."/>
            <person name="Pasbakhsh P."/>
            <person name="Yule C.M."/>
            <person name="Rajandas H."/>
            <person name="Loke S."/>
            <person name="Croft L."/>
            <person name="Tan J.B.L."/>
        </authorList>
    </citation>
    <scope>NUCLEOTIDE SEQUENCE</scope>
    <source>
        <strain evidence="2">Mgbs1</strain>
    </source>
</reference>
<keyword evidence="1" id="KW-0460">Magnesium</keyword>
<keyword evidence="1" id="KW-0456">Lyase</keyword>
<proteinExistence type="inferred from homology"/>
<dbReference type="Proteomes" id="UP000281028">
    <property type="component" value="Unassembled WGS sequence"/>
</dbReference>
<dbReference type="InterPro" id="IPR034686">
    <property type="entry name" value="Terpene_cyclase-like_2"/>
</dbReference>
<dbReference type="PANTHER" id="PTHR35201:SF4">
    <property type="entry name" value="BETA-PINACENE SYNTHASE-RELATED"/>
    <property type="match status" value="1"/>
</dbReference>
<dbReference type="Gene3D" id="1.10.600.10">
    <property type="entry name" value="Farnesyl Diphosphate Synthase"/>
    <property type="match status" value="1"/>
</dbReference>
<dbReference type="OrthoDB" id="1223397at2"/>
<protein>
    <recommendedName>
        <fullName evidence="1">Terpene synthase</fullName>
        <ecNumber evidence="1">4.2.3.-</ecNumber>
    </recommendedName>
</protein>